<evidence type="ECO:0000256" key="6">
    <source>
        <dbReference type="ARBA" id="ARBA00023242"/>
    </source>
</evidence>
<dbReference type="Gene3D" id="3.30.160.60">
    <property type="entry name" value="Classic Zinc Finger"/>
    <property type="match status" value="2"/>
</dbReference>
<feature type="region of interest" description="Disordered" evidence="8">
    <location>
        <begin position="185"/>
        <end position="325"/>
    </location>
</feature>
<dbReference type="AlphaFoldDB" id="A0A0F7SRE8"/>
<evidence type="ECO:0000256" key="4">
    <source>
        <dbReference type="ARBA" id="ARBA00022771"/>
    </source>
</evidence>
<keyword evidence="3" id="KW-0677">Repeat</keyword>
<dbReference type="InterPro" id="IPR056436">
    <property type="entry name" value="Znf-C2H2_ZIC1-5/GLI1-3-like"/>
</dbReference>
<feature type="region of interest" description="Disordered" evidence="8">
    <location>
        <begin position="1"/>
        <end position="52"/>
    </location>
</feature>
<feature type="compositionally biased region" description="Low complexity" evidence="8">
    <location>
        <begin position="13"/>
        <end position="45"/>
    </location>
</feature>
<evidence type="ECO:0000256" key="8">
    <source>
        <dbReference type="SAM" id="MobiDB-lite"/>
    </source>
</evidence>
<dbReference type="GO" id="GO:0008270">
    <property type="term" value="F:zinc ion binding"/>
    <property type="evidence" value="ECO:0007669"/>
    <property type="project" value="UniProtKB-KW"/>
</dbReference>
<feature type="compositionally biased region" description="Low complexity" evidence="8">
    <location>
        <begin position="240"/>
        <end position="260"/>
    </location>
</feature>
<dbReference type="GO" id="GO:0000981">
    <property type="term" value="F:DNA-binding transcription factor activity, RNA polymerase II-specific"/>
    <property type="evidence" value="ECO:0007669"/>
    <property type="project" value="TreeGrafter"/>
</dbReference>
<evidence type="ECO:0000256" key="2">
    <source>
        <dbReference type="ARBA" id="ARBA00022723"/>
    </source>
</evidence>
<protein>
    <submittedName>
        <fullName evidence="10">Fog: zn-finger</fullName>
    </submittedName>
</protein>
<keyword evidence="4 7" id="KW-0863">Zinc-finger</keyword>
<dbReference type="PROSITE" id="PS00028">
    <property type="entry name" value="ZINC_FINGER_C2H2_1"/>
    <property type="match status" value="1"/>
</dbReference>
<reference evidence="10" key="1">
    <citation type="submission" date="2014-08" db="EMBL/GenBank/DDBJ databases">
        <authorList>
            <person name="Sharma Rahul"/>
            <person name="Thines Marco"/>
        </authorList>
    </citation>
    <scope>NUCLEOTIDE SEQUENCE</scope>
</reference>
<evidence type="ECO:0000256" key="5">
    <source>
        <dbReference type="ARBA" id="ARBA00022833"/>
    </source>
</evidence>
<sequence length="412" mass="45707">MRYYASDSDSEPDVLSPVSSLSSSPTPSEGGTQPASPRSAPSSPSNLSDHVAGPIVDTAGAQLDERGKKRKRDSIDPNALHAVCYWLDSSTNNVECGATFSELGTFINHIHEEHIGTNKAQYTCEWSDCVRKGRPQTSRFALLSHLRSHTGEKPFDCTEPQCDKSFTRSDALAKHMRVQHNILPAPSHRTKDTSNRTFVPKAVVPTEELDQFEGGRPKGKDSQRWQADEDEWERMQADLARSAVAASTTSATDASKSGTSGINTALIDDIELPTTEEKNKRSRKKTNPQKTSPREPPPDSDSDDSFTGPFMPSRQTTSSAQWKGRSRATWRFMLAKAKHREAIQERKQWEGKLKELKEEFGSVSRSLEKGLQAVLVRELGEEVNVLFQHPESLKAEPSKVEQTGDDELDELC</sequence>
<feature type="domain" description="C2H2-type" evidence="9">
    <location>
        <begin position="122"/>
        <end position="154"/>
    </location>
</feature>
<feature type="compositionally biased region" description="Basic and acidic residues" evidence="8">
    <location>
        <begin position="213"/>
        <end position="227"/>
    </location>
</feature>
<dbReference type="Pfam" id="PF23561">
    <property type="entry name" value="zf-C2H2_15"/>
    <property type="match status" value="1"/>
</dbReference>
<name>A0A0F7SRE8_PHARH</name>
<comment type="subcellular location">
    <subcellularLocation>
        <location evidence="1">Nucleus</location>
    </subcellularLocation>
</comment>
<keyword evidence="5" id="KW-0862">Zinc</keyword>
<dbReference type="FunFam" id="3.30.160.60:FF:000201">
    <property type="entry name" value="C2H2 finger domain protein (Gli3)"/>
    <property type="match status" value="1"/>
</dbReference>
<dbReference type="GO" id="GO:0000978">
    <property type="term" value="F:RNA polymerase II cis-regulatory region sequence-specific DNA binding"/>
    <property type="evidence" value="ECO:0007669"/>
    <property type="project" value="TreeGrafter"/>
</dbReference>
<accession>A0A0F7SRE8</accession>
<dbReference type="InterPro" id="IPR036236">
    <property type="entry name" value="Znf_C2H2_sf"/>
</dbReference>
<dbReference type="SMART" id="SM00355">
    <property type="entry name" value="ZnF_C2H2"/>
    <property type="match status" value="3"/>
</dbReference>
<evidence type="ECO:0000256" key="1">
    <source>
        <dbReference type="ARBA" id="ARBA00004123"/>
    </source>
</evidence>
<evidence type="ECO:0000256" key="3">
    <source>
        <dbReference type="ARBA" id="ARBA00022737"/>
    </source>
</evidence>
<dbReference type="PROSITE" id="PS50157">
    <property type="entry name" value="ZINC_FINGER_C2H2_2"/>
    <property type="match status" value="2"/>
</dbReference>
<feature type="domain" description="C2H2-type" evidence="9">
    <location>
        <begin position="155"/>
        <end position="180"/>
    </location>
</feature>
<keyword evidence="6" id="KW-0539">Nucleus</keyword>
<dbReference type="SUPFAM" id="SSF57667">
    <property type="entry name" value="beta-beta-alpha zinc fingers"/>
    <property type="match status" value="1"/>
</dbReference>
<dbReference type="EMBL" id="LN483124">
    <property type="protein sequence ID" value="CED82633.1"/>
    <property type="molecule type" value="Genomic_DNA"/>
</dbReference>
<dbReference type="GO" id="GO:0005634">
    <property type="term" value="C:nucleus"/>
    <property type="evidence" value="ECO:0007669"/>
    <property type="project" value="UniProtKB-SubCell"/>
</dbReference>
<evidence type="ECO:0000313" key="10">
    <source>
        <dbReference type="EMBL" id="CED82633.1"/>
    </source>
</evidence>
<dbReference type="InterPro" id="IPR043359">
    <property type="entry name" value="GLI-like"/>
</dbReference>
<evidence type="ECO:0000259" key="9">
    <source>
        <dbReference type="PROSITE" id="PS50157"/>
    </source>
</evidence>
<dbReference type="PANTHER" id="PTHR45718">
    <property type="entry name" value="TRANSCRIPTIONAL ACTIVATOR CUBITUS INTERRUPTUS"/>
    <property type="match status" value="1"/>
</dbReference>
<dbReference type="PANTHER" id="PTHR45718:SF4">
    <property type="entry name" value="TRANSCRIPTIONAL ACTIVATOR CUBITUS INTERRUPTUS"/>
    <property type="match status" value="1"/>
</dbReference>
<feature type="compositionally biased region" description="Acidic residues" evidence="8">
    <location>
        <begin position="403"/>
        <end position="412"/>
    </location>
</feature>
<keyword evidence="2" id="KW-0479">Metal-binding</keyword>
<dbReference type="FunFam" id="3.30.160.60:FF:000031">
    <property type="entry name" value="GLI family zinc finger 3"/>
    <property type="match status" value="1"/>
</dbReference>
<proteinExistence type="predicted"/>
<dbReference type="InterPro" id="IPR013087">
    <property type="entry name" value="Znf_C2H2_type"/>
</dbReference>
<dbReference type="Pfam" id="PF00096">
    <property type="entry name" value="zf-C2H2"/>
    <property type="match status" value="1"/>
</dbReference>
<feature type="region of interest" description="Disordered" evidence="8">
    <location>
        <begin position="390"/>
        <end position="412"/>
    </location>
</feature>
<organism evidence="10">
    <name type="scientific">Phaffia rhodozyma</name>
    <name type="common">Yeast</name>
    <name type="synonym">Xanthophyllomyces dendrorhous</name>
    <dbReference type="NCBI Taxonomy" id="264483"/>
    <lineage>
        <taxon>Eukaryota</taxon>
        <taxon>Fungi</taxon>
        <taxon>Dikarya</taxon>
        <taxon>Basidiomycota</taxon>
        <taxon>Agaricomycotina</taxon>
        <taxon>Tremellomycetes</taxon>
        <taxon>Cystofilobasidiales</taxon>
        <taxon>Mrakiaceae</taxon>
        <taxon>Phaffia</taxon>
    </lineage>
</organism>
<evidence type="ECO:0000256" key="7">
    <source>
        <dbReference type="PROSITE-ProRule" id="PRU00042"/>
    </source>
</evidence>